<dbReference type="PANTHER" id="PTHR24305">
    <property type="entry name" value="CYTOCHROME P450"/>
    <property type="match status" value="1"/>
</dbReference>
<sequence length="477" mass="55635">MPLHKLLENFAIHDYLSLTGIILAIYVAQYYYTYFTRVNPLLGPFLFPLFGNLPQFLLINGGNLKAFSESNQKTYGDIYEVHLGVRRIIVQYFTQAILAPKFTQKAIGWTNELFNELESYWNKLYLKDEIVKENKNKLDFSAWLNRYTNDMIIALTTGERSYTMAAYFNTQSDEKATHPKAIVEDSENFVRAFRKRIVGAPMFIFIPPFIRHYFPFIKSRSDDLLKNIGLIYQRLENIIKRRRQEIENTSQDKPLSNDMLTSLITASTPRDINYIKTVEGEAMNRPIPILKFVTANMITFIIYHIAHNLEVKKKLLEEIDGIFQGDKTRPITEDDLHKLKYCEAIIKEVDRVLPVANLMVRCSQEPDEIAGYKWPAGTMFHVNAVSIHKHKDYWEEPEKFNPDRWMIKSFEPEKYSFIMFGGGLRICPERKLAMIELIFLMALLYEIDLVDMQSPLKTVSTALTTCPELFVKVRPRN</sequence>
<accession>A0A9N9HGU4</accession>
<keyword evidence="2" id="KW-0349">Heme</keyword>
<feature type="binding site" description="axial binding residue" evidence="2">
    <location>
        <position position="427"/>
    </location>
    <ligand>
        <name>heme</name>
        <dbReference type="ChEBI" id="CHEBI:30413"/>
    </ligand>
    <ligandPart>
        <name>Fe</name>
        <dbReference type="ChEBI" id="CHEBI:18248"/>
    </ligandPart>
</feature>
<evidence type="ECO:0000313" key="5">
    <source>
        <dbReference type="Proteomes" id="UP000789570"/>
    </source>
</evidence>
<dbReference type="AlphaFoldDB" id="A0A9N9HGU4"/>
<dbReference type="OrthoDB" id="1470350at2759"/>
<keyword evidence="3" id="KW-0812">Transmembrane</keyword>
<name>A0A9N9HGU4_9GLOM</name>
<keyword evidence="3" id="KW-1133">Transmembrane helix</keyword>
<keyword evidence="3" id="KW-0472">Membrane</keyword>
<dbReference type="InterPro" id="IPR050121">
    <property type="entry name" value="Cytochrome_P450_monoxygenase"/>
</dbReference>
<reference evidence="4" key="1">
    <citation type="submission" date="2021-06" db="EMBL/GenBank/DDBJ databases">
        <authorList>
            <person name="Kallberg Y."/>
            <person name="Tangrot J."/>
            <person name="Rosling A."/>
        </authorList>
    </citation>
    <scope>NUCLEOTIDE SEQUENCE</scope>
    <source>
        <strain evidence="4">UK204</strain>
    </source>
</reference>
<keyword evidence="2" id="KW-0408">Iron</keyword>
<comment type="cofactor">
    <cofactor evidence="2">
        <name>heme</name>
        <dbReference type="ChEBI" id="CHEBI:30413"/>
    </cofactor>
</comment>
<evidence type="ECO:0000313" key="4">
    <source>
        <dbReference type="EMBL" id="CAG8685380.1"/>
    </source>
</evidence>
<protein>
    <submittedName>
        <fullName evidence="4">14653_t:CDS:1</fullName>
    </submittedName>
</protein>
<dbReference type="InterPro" id="IPR036396">
    <property type="entry name" value="Cyt_P450_sf"/>
</dbReference>
<proteinExistence type="inferred from homology"/>
<evidence type="ECO:0000256" key="1">
    <source>
        <dbReference type="ARBA" id="ARBA00010617"/>
    </source>
</evidence>
<dbReference type="Proteomes" id="UP000789570">
    <property type="component" value="Unassembled WGS sequence"/>
</dbReference>
<dbReference type="InterPro" id="IPR001128">
    <property type="entry name" value="Cyt_P450"/>
</dbReference>
<dbReference type="EMBL" id="CAJVPQ010006493">
    <property type="protein sequence ID" value="CAG8685380.1"/>
    <property type="molecule type" value="Genomic_DNA"/>
</dbReference>
<dbReference type="PRINTS" id="PR00463">
    <property type="entry name" value="EP450I"/>
</dbReference>
<keyword evidence="2" id="KW-0479">Metal-binding</keyword>
<dbReference type="GO" id="GO:0016705">
    <property type="term" value="F:oxidoreductase activity, acting on paired donors, with incorporation or reduction of molecular oxygen"/>
    <property type="evidence" value="ECO:0007669"/>
    <property type="project" value="InterPro"/>
</dbReference>
<evidence type="ECO:0000256" key="2">
    <source>
        <dbReference type="PIRSR" id="PIRSR602401-1"/>
    </source>
</evidence>
<feature type="transmembrane region" description="Helical" evidence="3">
    <location>
        <begin position="38"/>
        <end position="59"/>
    </location>
</feature>
<dbReference type="PANTHER" id="PTHR24305:SF166">
    <property type="entry name" value="CYTOCHROME P450 12A4, MITOCHONDRIAL-RELATED"/>
    <property type="match status" value="1"/>
</dbReference>
<comment type="similarity">
    <text evidence="1">Belongs to the cytochrome P450 family.</text>
</comment>
<dbReference type="GO" id="GO:0005506">
    <property type="term" value="F:iron ion binding"/>
    <property type="evidence" value="ECO:0007669"/>
    <property type="project" value="InterPro"/>
</dbReference>
<dbReference type="GO" id="GO:0004497">
    <property type="term" value="F:monooxygenase activity"/>
    <property type="evidence" value="ECO:0007669"/>
    <property type="project" value="InterPro"/>
</dbReference>
<evidence type="ECO:0000256" key="3">
    <source>
        <dbReference type="SAM" id="Phobius"/>
    </source>
</evidence>
<dbReference type="PRINTS" id="PR00385">
    <property type="entry name" value="P450"/>
</dbReference>
<feature type="transmembrane region" description="Helical" evidence="3">
    <location>
        <begin position="12"/>
        <end position="32"/>
    </location>
</feature>
<dbReference type="GO" id="GO:0020037">
    <property type="term" value="F:heme binding"/>
    <property type="evidence" value="ECO:0007669"/>
    <property type="project" value="InterPro"/>
</dbReference>
<comment type="caution">
    <text evidence="4">The sequence shown here is derived from an EMBL/GenBank/DDBJ whole genome shotgun (WGS) entry which is preliminary data.</text>
</comment>
<dbReference type="Pfam" id="PF00067">
    <property type="entry name" value="p450"/>
    <property type="match status" value="1"/>
</dbReference>
<keyword evidence="5" id="KW-1185">Reference proteome</keyword>
<dbReference type="InterPro" id="IPR002401">
    <property type="entry name" value="Cyt_P450_E_grp-I"/>
</dbReference>
<dbReference type="SUPFAM" id="SSF48264">
    <property type="entry name" value="Cytochrome P450"/>
    <property type="match status" value="1"/>
</dbReference>
<dbReference type="Gene3D" id="1.10.630.10">
    <property type="entry name" value="Cytochrome P450"/>
    <property type="match status" value="1"/>
</dbReference>
<organism evidence="4 5">
    <name type="scientific">Funneliformis caledonium</name>
    <dbReference type="NCBI Taxonomy" id="1117310"/>
    <lineage>
        <taxon>Eukaryota</taxon>
        <taxon>Fungi</taxon>
        <taxon>Fungi incertae sedis</taxon>
        <taxon>Mucoromycota</taxon>
        <taxon>Glomeromycotina</taxon>
        <taxon>Glomeromycetes</taxon>
        <taxon>Glomerales</taxon>
        <taxon>Glomeraceae</taxon>
        <taxon>Funneliformis</taxon>
    </lineage>
</organism>
<gene>
    <name evidence="4" type="ORF">FCALED_LOCUS12720</name>
</gene>